<keyword evidence="2" id="KW-1185">Reference proteome</keyword>
<gene>
    <name evidence="1" type="ORF">PoB_002580700</name>
</gene>
<accession>A0AAV3ZW31</accession>
<evidence type="ECO:0000313" key="1">
    <source>
        <dbReference type="EMBL" id="GFN99301.1"/>
    </source>
</evidence>
<evidence type="ECO:0000313" key="2">
    <source>
        <dbReference type="Proteomes" id="UP000735302"/>
    </source>
</evidence>
<sequence>MRGRTGALAFGIPGGGYWRRRIGGLAFGIFGWGFMRGRTGAVAFGIPGGGYWRRRTGGLAFSIPGGEYIGEGGLEHDVGHLPHVMCCYKHKAYPYFLVESISSIFLKTESKPHDRSIKILLFHKH</sequence>
<comment type="caution">
    <text evidence="1">The sequence shown here is derived from an EMBL/GenBank/DDBJ whole genome shotgun (WGS) entry which is preliminary data.</text>
</comment>
<name>A0AAV3ZW31_9GAST</name>
<organism evidence="1 2">
    <name type="scientific">Plakobranchus ocellatus</name>
    <dbReference type="NCBI Taxonomy" id="259542"/>
    <lineage>
        <taxon>Eukaryota</taxon>
        <taxon>Metazoa</taxon>
        <taxon>Spiralia</taxon>
        <taxon>Lophotrochozoa</taxon>
        <taxon>Mollusca</taxon>
        <taxon>Gastropoda</taxon>
        <taxon>Heterobranchia</taxon>
        <taxon>Euthyneura</taxon>
        <taxon>Panpulmonata</taxon>
        <taxon>Sacoglossa</taxon>
        <taxon>Placobranchoidea</taxon>
        <taxon>Plakobranchidae</taxon>
        <taxon>Plakobranchus</taxon>
    </lineage>
</organism>
<reference evidence="1 2" key="1">
    <citation type="journal article" date="2021" name="Elife">
        <title>Chloroplast acquisition without the gene transfer in kleptoplastic sea slugs, Plakobranchus ocellatus.</title>
        <authorList>
            <person name="Maeda T."/>
            <person name="Takahashi S."/>
            <person name="Yoshida T."/>
            <person name="Shimamura S."/>
            <person name="Takaki Y."/>
            <person name="Nagai Y."/>
            <person name="Toyoda A."/>
            <person name="Suzuki Y."/>
            <person name="Arimoto A."/>
            <person name="Ishii H."/>
            <person name="Satoh N."/>
            <person name="Nishiyama T."/>
            <person name="Hasebe M."/>
            <person name="Maruyama T."/>
            <person name="Minagawa J."/>
            <person name="Obokata J."/>
            <person name="Shigenobu S."/>
        </authorList>
    </citation>
    <scope>NUCLEOTIDE SEQUENCE [LARGE SCALE GENOMIC DNA]</scope>
</reference>
<protein>
    <submittedName>
        <fullName evidence="1">Uncharacterized protein</fullName>
    </submittedName>
</protein>
<dbReference type="Proteomes" id="UP000735302">
    <property type="component" value="Unassembled WGS sequence"/>
</dbReference>
<dbReference type="AlphaFoldDB" id="A0AAV3ZW31"/>
<dbReference type="EMBL" id="BLXT01002986">
    <property type="protein sequence ID" value="GFN99301.1"/>
    <property type="molecule type" value="Genomic_DNA"/>
</dbReference>
<proteinExistence type="predicted"/>